<keyword evidence="4" id="KW-0472">Membrane</keyword>
<keyword evidence="3 10" id="KW-0808">Transferase</keyword>
<dbReference type="EMBL" id="GBXI01014632">
    <property type="protein sequence ID" value="JAC99659.1"/>
    <property type="molecule type" value="Transcribed_RNA"/>
</dbReference>
<dbReference type="GO" id="GO:0005795">
    <property type="term" value="C:Golgi stack"/>
    <property type="evidence" value="ECO:0007669"/>
    <property type="project" value="TreeGrafter"/>
</dbReference>
<evidence type="ECO:0000313" key="10">
    <source>
        <dbReference type="EMBL" id="JAD03905.1"/>
    </source>
</evidence>
<evidence type="ECO:0000256" key="1">
    <source>
        <dbReference type="ARBA" id="ARBA00004922"/>
    </source>
</evidence>
<evidence type="ECO:0000313" key="12">
    <source>
        <dbReference type="EMBL" id="JAD11274.1"/>
    </source>
</evidence>
<dbReference type="GO" id="GO:0005793">
    <property type="term" value="C:endoplasmic reticulum-Golgi intermediate compartment"/>
    <property type="evidence" value="ECO:0007669"/>
    <property type="project" value="TreeGrafter"/>
</dbReference>
<evidence type="ECO:0000313" key="11">
    <source>
        <dbReference type="EMBL" id="JAD05273.1"/>
    </source>
</evidence>
<evidence type="ECO:0000256" key="4">
    <source>
        <dbReference type="SAM" id="Phobius"/>
    </source>
</evidence>
<evidence type="ECO:0000313" key="9">
    <source>
        <dbReference type="EMBL" id="JAD03105.1"/>
    </source>
</evidence>
<evidence type="ECO:0000256" key="2">
    <source>
        <dbReference type="ARBA" id="ARBA00022676"/>
    </source>
</evidence>
<dbReference type="Pfam" id="PF23524">
    <property type="entry name" value="MGAT4A_C"/>
    <property type="match status" value="1"/>
</dbReference>
<dbReference type="InterPro" id="IPR056576">
    <property type="entry name" value="MGAT4_A/B/C_C"/>
</dbReference>
<dbReference type="InterPro" id="IPR006759">
    <property type="entry name" value="Glyco_transf_54"/>
</dbReference>
<dbReference type="EMBL" id="GBXI01013648">
    <property type="protein sequence ID" value="JAD00644.1"/>
    <property type="molecule type" value="Transcribed_RNA"/>
</dbReference>
<gene>
    <name evidence="10" type="primary">mgat4b_6</name>
    <name evidence="8" type="synonym">mgat4b_0</name>
    <name evidence="12" type="synonym">mgat4b_1</name>
    <name evidence="7" type="synonym">mgat4b_2</name>
    <name evidence="11" type="synonym">mgat4b_3</name>
    <name evidence="9" type="synonym">mgat4b_5</name>
    <name evidence="8" type="ORF">g.30595</name>
    <name evidence="7" type="ORF">g.30597</name>
    <name evidence="12" type="ORF">g.30599</name>
    <name evidence="10" type="ORF">g.30601</name>
    <name evidence="11" type="ORF">g.30608</name>
    <name evidence="9" type="ORF">g.30610</name>
</gene>
<dbReference type="CTD" id="11320"/>
<evidence type="ECO:0000313" key="8">
    <source>
        <dbReference type="EMBL" id="JAD00644.1"/>
    </source>
</evidence>
<protein>
    <submittedName>
        <fullName evidence="10">Alpha-1,3-mannosyl-glycoprotein 4-beta-N-acetylglucosaminyltransferase B</fullName>
    </submittedName>
</protein>
<dbReference type="InterPro" id="IPR057279">
    <property type="entry name" value="MGAT4"/>
</dbReference>
<comment type="pathway">
    <text evidence="1">Protein modification; protein glycosylation.</text>
</comment>
<dbReference type="GeneID" id="105215893"/>
<keyword evidence="4" id="KW-0812">Transmembrane</keyword>
<dbReference type="GO" id="GO:0006487">
    <property type="term" value="P:protein N-linked glycosylation"/>
    <property type="evidence" value="ECO:0007669"/>
    <property type="project" value="TreeGrafter"/>
</dbReference>
<reference evidence="10" key="2">
    <citation type="journal article" date="2015" name="Gigascience">
        <title>Reconstructing a comprehensive transcriptome assembly of a white-pupal translocated strain of the pest fruit fly Bactrocera cucurbitae.</title>
        <authorList>
            <person name="Sim S.B."/>
            <person name="Calla B."/>
            <person name="Hall B."/>
            <person name="DeRego T."/>
            <person name="Geib S.M."/>
        </authorList>
    </citation>
    <scope>NUCLEOTIDE SEQUENCE</scope>
</reference>
<dbReference type="PANTHER" id="PTHR12062">
    <property type="entry name" value="N-ACETYLGLUCOSAMINYLTRANSFERASE VI"/>
    <property type="match status" value="1"/>
</dbReference>
<proteinExistence type="predicted"/>
<dbReference type="EMBL" id="GBXI01009019">
    <property type="protein sequence ID" value="JAD05273.1"/>
    <property type="molecule type" value="Transcribed_RNA"/>
</dbReference>
<evidence type="ECO:0000259" key="5">
    <source>
        <dbReference type="Pfam" id="PF04666"/>
    </source>
</evidence>
<organism evidence="10">
    <name type="scientific">Zeugodacus cucurbitae</name>
    <name type="common">Melon fruit fly</name>
    <name type="synonym">Bactrocera cucurbitae</name>
    <dbReference type="NCBI Taxonomy" id="28588"/>
    <lineage>
        <taxon>Eukaryota</taxon>
        <taxon>Metazoa</taxon>
        <taxon>Ecdysozoa</taxon>
        <taxon>Arthropoda</taxon>
        <taxon>Hexapoda</taxon>
        <taxon>Insecta</taxon>
        <taxon>Pterygota</taxon>
        <taxon>Neoptera</taxon>
        <taxon>Endopterygota</taxon>
        <taxon>Diptera</taxon>
        <taxon>Brachycera</taxon>
        <taxon>Muscomorpha</taxon>
        <taxon>Tephritoidea</taxon>
        <taxon>Tephritidae</taxon>
        <taxon>Zeugodacus</taxon>
        <taxon>Zeugodacus</taxon>
    </lineage>
</organism>
<feature type="transmembrane region" description="Helical" evidence="4">
    <location>
        <begin position="34"/>
        <end position="54"/>
    </location>
</feature>
<dbReference type="Pfam" id="PF04666">
    <property type="entry name" value="MGAT4_cons"/>
    <property type="match status" value="1"/>
</dbReference>
<dbReference type="OrthoDB" id="2016523at2759"/>
<dbReference type="AlphaFoldDB" id="A0A0A1WZH1"/>
<dbReference type="GO" id="GO:0008375">
    <property type="term" value="F:acetylglucosaminyltransferase activity"/>
    <property type="evidence" value="ECO:0007669"/>
    <property type="project" value="TreeGrafter"/>
</dbReference>
<accession>A0A0A1WZH1</accession>
<dbReference type="EMBL" id="GBXI01003018">
    <property type="protein sequence ID" value="JAD11274.1"/>
    <property type="molecule type" value="Transcribed_RNA"/>
</dbReference>
<name>A0A0A1WZH1_ZEUCU</name>
<feature type="domain" description="MGAT4 A/B/C C-terminal" evidence="6">
    <location>
        <begin position="462"/>
        <end position="596"/>
    </location>
</feature>
<evidence type="ECO:0000313" key="7">
    <source>
        <dbReference type="EMBL" id="JAC99659.1"/>
    </source>
</evidence>
<evidence type="ECO:0000256" key="3">
    <source>
        <dbReference type="ARBA" id="ARBA00022679"/>
    </source>
</evidence>
<reference evidence="10" key="1">
    <citation type="submission" date="2014-11" db="EMBL/GenBank/DDBJ databases">
        <authorList>
            <person name="Geib S."/>
        </authorList>
    </citation>
    <scope>NUCLEOTIDE SEQUENCE</scope>
</reference>
<keyword evidence="2 10" id="KW-0328">Glycosyltransferase</keyword>
<evidence type="ECO:0000259" key="6">
    <source>
        <dbReference type="Pfam" id="PF23524"/>
    </source>
</evidence>
<feature type="domain" description="MGAT4 conserved region" evidence="5">
    <location>
        <begin position="166"/>
        <end position="446"/>
    </location>
</feature>
<dbReference type="PANTHER" id="PTHR12062:SF9">
    <property type="entry name" value="ALPHA-1,3-MANNOSYL-GLYCOPROTEIN 4-BETA-N-ACETYLGLUCOSAMINYLTRANSFERASE A, ISOFORM A"/>
    <property type="match status" value="1"/>
</dbReference>
<dbReference type="EMBL" id="GBXI01011187">
    <property type="protein sequence ID" value="JAD03105.1"/>
    <property type="molecule type" value="Transcribed_RNA"/>
</dbReference>
<sequence>MVNGGKRADLIPLLLPTRTRKITTKMFKLRERNCILAIAVLVLTPCLIILFIMGPELSTEQSLSQQLAECRFRLQYLESMYRSRQEDVAILSQYLHLSNATKMTLASVAPLPPINDLNTSTSAMPSASGLPTLLKSLSPEARQLIKNATHSHTTQRFSSSAVIRLPTAYNFLPHLLDDAASLRPAYIRSKGRTDVSIVLGIPTVRREKQSYLVSTLQNLIENMNEEEQNETLIIVFIGESEEEAVHAIAKQVELNFEPYVECGLIDIIAPSPSYYPNFDTLRITLQDSLERVKWRSKQNLDFAYLMSYAQSKGTFYVQLEDDILAKSHFITTMKKFAITKSALTKPDQPSWFLLDFCQLGFIGKMFKSAELPYLITYFQMFYNDKPVDWLLHYFVESKVCRSDKDQKHCNSERAKYWLHYRPSLFQHIGTSSSLKGKVQKLKDKQFGSKVPAFHPHMHNPPARVRSNIVAYKNYLLKRAYRGETYFWGLLPQPGDLVRFIFDKPTLLRRYLFRSGNSEHPSDRFYNTTVEVLPADTLSENSSVWSAYNTTTDEFLIVGAFDGFGVAEGAIDARIGAIKEIRLHVHGDSENWALLSEIDLETNSGVAGVGDTSYTNS</sequence>
<keyword evidence="4" id="KW-1133">Transmembrane helix</keyword>
<dbReference type="EMBL" id="GBXI01010387">
    <property type="protein sequence ID" value="JAD03905.1"/>
    <property type="molecule type" value="Transcribed_RNA"/>
</dbReference>
<dbReference type="GO" id="GO:0005783">
    <property type="term" value="C:endoplasmic reticulum"/>
    <property type="evidence" value="ECO:0007669"/>
    <property type="project" value="TreeGrafter"/>
</dbReference>